<dbReference type="Gene3D" id="1.25.40.10">
    <property type="entry name" value="Tetratricopeptide repeat domain"/>
    <property type="match status" value="1"/>
</dbReference>
<comment type="caution">
    <text evidence="2">The sequence shown here is derived from an EMBL/GenBank/DDBJ whole genome shotgun (WGS) entry which is preliminary data.</text>
</comment>
<accession>A0A7W8MQU8</accession>
<evidence type="ECO:0000313" key="3">
    <source>
        <dbReference type="Proteomes" id="UP000568106"/>
    </source>
</evidence>
<reference evidence="2" key="1">
    <citation type="submission" date="2020-08" db="EMBL/GenBank/DDBJ databases">
        <title>Genomic Encyclopedia of Type Strains, Phase IV (KMG-V): Genome sequencing to study the core and pangenomes of soil and plant-associated prokaryotes.</title>
        <authorList>
            <person name="Whitman W."/>
        </authorList>
    </citation>
    <scope>NUCLEOTIDE SEQUENCE [LARGE SCALE GENOMIC DNA]</scope>
    <source>
        <strain evidence="2">M8UP27</strain>
    </source>
</reference>
<dbReference type="EMBL" id="JACHDY010000002">
    <property type="protein sequence ID" value="MBB5317126.1"/>
    <property type="molecule type" value="Genomic_DNA"/>
</dbReference>
<gene>
    <name evidence="2" type="ORF">HDF09_001795</name>
</gene>
<dbReference type="AlphaFoldDB" id="A0A7W8MQU8"/>
<sequence>MTRTKILLQQALQIDSRNTELQNAYSDLLRELKRHKQQLRLGELLRSAREESDRQRYTEAISYLRVAAETDPVHPEVASLLSFAMTRQKEGQPQQPPDLTKSNMQEPLDQEDSGPTEDYATRVMETLSADGSPLKPQSEVGDTKPEVDIEQEVTTSASKLGLLANANDGADSTKLLQIPQQLTDKTEGENGLTLQFSEAVLKTQLVETPSIRRDLTPELPAKRDELTAKAKNEEIRAAVEGAVTACDAAMAANKFDHCLRSLDDLEKQYPGNVVLAAARKTCETKRGQKATQLLRGAIHTAQQQLRNNSSKRAEEALREVECAFPYVALDIRNDWKRLKVECGTPLRAKQAASASGIPAKRGKVGLYAMGVTIAVASLAVGKVSHLRHGTPALPKPVVVGAAASAPAASVAISTDLEINASPWAKGGECPRQIW</sequence>
<protein>
    <recommendedName>
        <fullName evidence="4">Tetratricopeptide repeat protein</fullName>
    </recommendedName>
</protein>
<dbReference type="InterPro" id="IPR011990">
    <property type="entry name" value="TPR-like_helical_dom_sf"/>
</dbReference>
<keyword evidence="3" id="KW-1185">Reference proteome</keyword>
<dbReference type="SUPFAM" id="SSF48452">
    <property type="entry name" value="TPR-like"/>
    <property type="match status" value="1"/>
</dbReference>
<evidence type="ECO:0000256" key="1">
    <source>
        <dbReference type="SAM" id="MobiDB-lite"/>
    </source>
</evidence>
<feature type="region of interest" description="Disordered" evidence="1">
    <location>
        <begin position="87"/>
        <end position="116"/>
    </location>
</feature>
<proteinExistence type="predicted"/>
<evidence type="ECO:0008006" key="4">
    <source>
        <dbReference type="Google" id="ProtNLM"/>
    </source>
</evidence>
<dbReference type="Proteomes" id="UP000568106">
    <property type="component" value="Unassembled WGS sequence"/>
</dbReference>
<name>A0A7W8MQU8_9BACT</name>
<organism evidence="2 3">
    <name type="scientific">Tunturiibacter empetritectus</name>
    <dbReference type="NCBI Taxonomy" id="3069691"/>
    <lineage>
        <taxon>Bacteria</taxon>
        <taxon>Pseudomonadati</taxon>
        <taxon>Acidobacteriota</taxon>
        <taxon>Terriglobia</taxon>
        <taxon>Terriglobales</taxon>
        <taxon>Acidobacteriaceae</taxon>
        <taxon>Tunturiibacter</taxon>
    </lineage>
</organism>
<evidence type="ECO:0000313" key="2">
    <source>
        <dbReference type="EMBL" id="MBB5317126.1"/>
    </source>
</evidence>
<feature type="region of interest" description="Disordered" evidence="1">
    <location>
        <begin position="127"/>
        <end position="146"/>
    </location>
</feature>